<accession>A0AAV2E9M5</accession>
<dbReference type="Proteomes" id="UP001497516">
    <property type="component" value="Chromosome 4"/>
</dbReference>
<protein>
    <recommendedName>
        <fullName evidence="4">Histone deacetylase</fullName>
    </recommendedName>
</protein>
<proteinExistence type="predicted"/>
<sequence>MFLHRLRQNLPPLPPGLLPSGHRSSAAVLHRDLRVFNHLQEGISVVPTKALVVMVGQGGYDATGGSDLH</sequence>
<evidence type="ECO:0008006" key="4">
    <source>
        <dbReference type="Google" id="ProtNLM"/>
    </source>
</evidence>
<organism evidence="2 3">
    <name type="scientific">Linum trigynum</name>
    <dbReference type="NCBI Taxonomy" id="586398"/>
    <lineage>
        <taxon>Eukaryota</taxon>
        <taxon>Viridiplantae</taxon>
        <taxon>Streptophyta</taxon>
        <taxon>Embryophyta</taxon>
        <taxon>Tracheophyta</taxon>
        <taxon>Spermatophyta</taxon>
        <taxon>Magnoliopsida</taxon>
        <taxon>eudicotyledons</taxon>
        <taxon>Gunneridae</taxon>
        <taxon>Pentapetalae</taxon>
        <taxon>rosids</taxon>
        <taxon>fabids</taxon>
        <taxon>Malpighiales</taxon>
        <taxon>Linaceae</taxon>
        <taxon>Linum</taxon>
    </lineage>
</organism>
<feature type="region of interest" description="Disordered" evidence="1">
    <location>
        <begin position="1"/>
        <end position="21"/>
    </location>
</feature>
<keyword evidence="3" id="KW-1185">Reference proteome</keyword>
<dbReference type="EMBL" id="OZ034817">
    <property type="protein sequence ID" value="CAL1382499.1"/>
    <property type="molecule type" value="Genomic_DNA"/>
</dbReference>
<name>A0AAV2E9M5_9ROSI</name>
<evidence type="ECO:0000313" key="3">
    <source>
        <dbReference type="Proteomes" id="UP001497516"/>
    </source>
</evidence>
<reference evidence="2 3" key="1">
    <citation type="submission" date="2024-04" db="EMBL/GenBank/DDBJ databases">
        <authorList>
            <person name="Fracassetti M."/>
        </authorList>
    </citation>
    <scope>NUCLEOTIDE SEQUENCE [LARGE SCALE GENOMIC DNA]</scope>
</reference>
<evidence type="ECO:0000256" key="1">
    <source>
        <dbReference type="SAM" id="MobiDB-lite"/>
    </source>
</evidence>
<gene>
    <name evidence="2" type="ORF">LTRI10_LOCUS23820</name>
</gene>
<evidence type="ECO:0000313" key="2">
    <source>
        <dbReference type="EMBL" id="CAL1382499.1"/>
    </source>
</evidence>
<dbReference type="AlphaFoldDB" id="A0AAV2E9M5"/>